<accession>Q5BY40</accession>
<reference evidence="1" key="2">
    <citation type="journal article" date="2006" name="PLoS Pathog.">
        <title>New perspectives on host-parasite interplay by comparative transcriptomic and proteomic analyses of Schistosoma japonicum.</title>
        <authorList>
            <person name="Liu F."/>
            <person name="Lu J."/>
            <person name="Hu W."/>
            <person name="Wang S.Y."/>
            <person name="Cui S.J."/>
            <person name="Chi M."/>
            <person name="Yan Q."/>
            <person name="Wang X.R."/>
            <person name="Song H.D."/>
            <person name="Xu X.N."/>
            <person name="Wang J.J."/>
            <person name="Zhang X.L."/>
            <person name="Zhang X."/>
            <person name="Wang Z.Q."/>
            <person name="Xue C.L."/>
            <person name="Brindley P.J."/>
            <person name="McManus D.P."/>
            <person name="Yang P.Y."/>
            <person name="Feng Z."/>
            <person name="Chen Z."/>
            <person name="Han Z.G."/>
        </authorList>
    </citation>
    <scope>NUCLEOTIDE SEQUENCE</scope>
</reference>
<reference evidence="1" key="1">
    <citation type="submission" date="2005-03" db="EMBL/GenBank/DDBJ databases">
        <authorList>
            <person name="Han Z."/>
        </authorList>
    </citation>
    <scope>NUCLEOTIDE SEQUENCE</scope>
</reference>
<sequence>MLLFRSLNSLGHVSSAITIKKLNLQQNGGYLLFKYVLPLKV</sequence>
<protein>
    <submittedName>
        <fullName evidence="1">Uncharacterized protein</fullName>
    </submittedName>
</protein>
<proteinExistence type="evidence at transcript level"/>
<organism evidence="1">
    <name type="scientific">Schistosoma japonicum</name>
    <name type="common">Blood fluke</name>
    <dbReference type="NCBI Taxonomy" id="6182"/>
    <lineage>
        <taxon>Eukaryota</taxon>
        <taxon>Metazoa</taxon>
        <taxon>Spiralia</taxon>
        <taxon>Lophotrochozoa</taxon>
        <taxon>Platyhelminthes</taxon>
        <taxon>Trematoda</taxon>
        <taxon>Digenea</taxon>
        <taxon>Strigeidida</taxon>
        <taxon>Schistosomatoidea</taxon>
        <taxon>Schistosomatidae</taxon>
        <taxon>Schistosoma</taxon>
    </lineage>
</organism>
<dbReference type="AlphaFoldDB" id="Q5BY40"/>
<name>Q5BY40_SCHJA</name>
<dbReference type="EMBL" id="AY811796">
    <property type="protein sequence ID" value="AAX27685.1"/>
    <property type="molecule type" value="mRNA"/>
</dbReference>
<evidence type="ECO:0000313" key="1">
    <source>
        <dbReference type="EMBL" id="AAX27685.1"/>
    </source>
</evidence>